<dbReference type="InParanoid" id="A7SH56"/>
<comment type="subcellular location">
    <subcellularLocation>
        <location evidence="1">Membrane</location>
        <topology evidence="1">Multi-pass membrane protein</topology>
    </subcellularLocation>
</comment>
<dbReference type="Gene3D" id="2.60.470.10">
    <property type="entry name" value="Acid-sensing ion channels like domains"/>
    <property type="match status" value="1"/>
</dbReference>
<evidence type="ECO:0000256" key="5">
    <source>
        <dbReference type="ARBA" id="ARBA00022989"/>
    </source>
</evidence>
<keyword evidence="14" id="KW-1185">Reference proteome</keyword>
<evidence type="ECO:0000256" key="4">
    <source>
        <dbReference type="ARBA" id="ARBA00022692"/>
    </source>
</evidence>
<evidence type="ECO:0000313" key="14">
    <source>
        <dbReference type="Proteomes" id="UP000001593"/>
    </source>
</evidence>
<keyword evidence="4 11" id="KW-0812">Transmembrane</keyword>
<dbReference type="EMBL" id="DS469657">
    <property type="protein sequence ID" value="EDO36962.1"/>
    <property type="molecule type" value="Genomic_DNA"/>
</dbReference>
<name>A7SH56_NEMVE</name>
<evidence type="ECO:0000256" key="10">
    <source>
        <dbReference type="ARBA" id="ARBA00023303"/>
    </source>
</evidence>
<keyword evidence="2 11" id="KW-0813">Transport</keyword>
<protein>
    <submittedName>
        <fullName evidence="13">Uncharacterized protein</fullName>
    </submittedName>
</protein>
<dbReference type="Proteomes" id="UP000001593">
    <property type="component" value="Unassembled WGS sequence"/>
</dbReference>
<evidence type="ECO:0000256" key="3">
    <source>
        <dbReference type="ARBA" id="ARBA00022461"/>
    </source>
</evidence>
<dbReference type="AlphaFoldDB" id="A7SH56"/>
<evidence type="ECO:0000256" key="8">
    <source>
        <dbReference type="ARBA" id="ARBA00023136"/>
    </source>
</evidence>
<dbReference type="PANTHER" id="PTHR11690:SF296">
    <property type="entry name" value="DEGENERIN-LIKE PROTEIN DEL-10"/>
    <property type="match status" value="1"/>
</dbReference>
<evidence type="ECO:0000256" key="1">
    <source>
        <dbReference type="ARBA" id="ARBA00004141"/>
    </source>
</evidence>
<dbReference type="InterPro" id="IPR001873">
    <property type="entry name" value="ENaC"/>
</dbReference>
<dbReference type="PRINTS" id="PR01078">
    <property type="entry name" value="AMINACHANNEL"/>
</dbReference>
<keyword evidence="8 12" id="KW-0472">Membrane</keyword>
<feature type="transmembrane region" description="Helical" evidence="12">
    <location>
        <begin position="51"/>
        <end position="69"/>
    </location>
</feature>
<keyword evidence="7 11" id="KW-0406">Ion transport</keyword>
<dbReference type="Gene3D" id="1.10.287.770">
    <property type="entry name" value="YojJ-like"/>
    <property type="match status" value="1"/>
</dbReference>
<dbReference type="GO" id="GO:0015280">
    <property type="term" value="F:ligand-gated sodium channel activity"/>
    <property type="evidence" value="ECO:0000318"/>
    <property type="project" value="GO_Central"/>
</dbReference>
<reference evidence="13 14" key="1">
    <citation type="journal article" date="2007" name="Science">
        <title>Sea anemone genome reveals ancestral eumetazoan gene repertoire and genomic organization.</title>
        <authorList>
            <person name="Putnam N.H."/>
            <person name="Srivastava M."/>
            <person name="Hellsten U."/>
            <person name="Dirks B."/>
            <person name="Chapman J."/>
            <person name="Salamov A."/>
            <person name="Terry A."/>
            <person name="Shapiro H."/>
            <person name="Lindquist E."/>
            <person name="Kapitonov V.V."/>
            <person name="Jurka J."/>
            <person name="Genikhovich G."/>
            <person name="Grigoriev I.V."/>
            <person name="Lucas S.M."/>
            <person name="Steele R.E."/>
            <person name="Finnerty J.R."/>
            <person name="Technau U."/>
            <person name="Martindale M.Q."/>
            <person name="Rokhsar D.S."/>
        </authorList>
    </citation>
    <scope>NUCLEOTIDE SEQUENCE [LARGE SCALE GENOMIC DNA]</scope>
    <source>
        <strain evidence="14">CH2 X CH6</strain>
    </source>
</reference>
<comment type="similarity">
    <text evidence="11">Belongs to the amiloride-sensitive sodium channel (TC 1.A.6) family.</text>
</comment>
<accession>A7SH56</accession>
<dbReference type="OrthoDB" id="5874059at2759"/>
<dbReference type="PANTHER" id="PTHR11690">
    <property type="entry name" value="AMILORIDE-SENSITIVE SODIUM CHANNEL-RELATED"/>
    <property type="match status" value="1"/>
</dbReference>
<sequence length="503" mass="56367">MTSANDDLTNDSRGETNRVGQVRPLWRDFLSRTTLHGTQYACVTKPLIRRVTWLLLLLGMVGYFGYLFYGNLKRYHSHPVEVTVEIETPNDGIGFPAVSVCTNNKYMKSKINMLRNHSYFHKLGLDIPECAALQNVSGNMTCGQALMCAIVGKYGYIINERCKWALEKIRKIINDSDYAFDIEKFTLKYGHDIKALLTPRFCTFRGKPCNEEDFVPVITSTSLCWTFNSGFRGSHGNPAPRKQVTFSGVDFGLTVLLNTRVDENTIGTSSEGVRAVVHEPGEYFSVDHGVNVMPGAHAAILVHAQKTTTLPLPYKSNCTESKPGLRLYSMEGCVALCASQELTRRCGCRPVGLPYVDAASVCSFKHETCAMDTFGSFDAQRCMCNNACHRTMYNAKVSYARFPDQYIIRFIQETTSYNYSAEYFRRNLVLVQVGMESLSYEHHRQVPAFPVESLLGAVGGHLGLLLGCSVLTVFEFIDFFIVALASMLRTNVTPNMDRETKNL</sequence>
<gene>
    <name evidence="13" type="ORF">NEMVEDRAFT_v1g212215</name>
</gene>
<evidence type="ECO:0000256" key="7">
    <source>
        <dbReference type="ARBA" id="ARBA00023065"/>
    </source>
</evidence>
<evidence type="ECO:0000256" key="2">
    <source>
        <dbReference type="ARBA" id="ARBA00022448"/>
    </source>
</evidence>
<dbReference type="OMA" id="NMTCGQA"/>
<organism evidence="13 14">
    <name type="scientific">Nematostella vectensis</name>
    <name type="common">Starlet sea anemone</name>
    <dbReference type="NCBI Taxonomy" id="45351"/>
    <lineage>
        <taxon>Eukaryota</taxon>
        <taxon>Metazoa</taxon>
        <taxon>Cnidaria</taxon>
        <taxon>Anthozoa</taxon>
        <taxon>Hexacorallia</taxon>
        <taxon>Actiniaria</taxon>
        <taxon>Edwardsiidae</taxon>
        <taxon>Nematostella</taxon>
    </lineage>
</organism>
<keyword evidence="10 11" id="KW-0407">Ion channel</keyword>
<dbReference type="eggNOG" id="KOG4294">
    <property type="taxonomic scope" value="Eukaryota"/>
</dbReference>
<evidence type="ECO:0000256" key="12">
    <source>
        <dbReference type="SAM" id="Phobius"/>
    </source>
</evidence>
<keyword evidence="3 11" id="KW-0894">Sodium channel</keyword>
<proteinExistence type="inferred from homology"/>
<dbReference type="HOGENOM" id="CLU_020415_1_2_1"/>
<dbReference type="PhylomeDB" id="A7SH56"/>
<dbReference type="KEGG" id="nve:5508466"/>
<dbReference type="Pfam" id="PF00858">
    <property type="entry name" value="ASC"/>
    <property type="match status" value="1"/>
</dbReference>
<dbReference type="GO" id="GO:0005886">
    <property type="term" value="C:plasma membrane"/>
    <property type="evidence" value="ECO:0000318"/>
    <property type="project" value="GO_Central"/>
</dbReference>
<evidence type="ECO:0000256" key="9">
    <source>
        <dbReference type="ARBA" id="ARBA00023201"/>
    </source>
</evidence>
<keyword evidence="5 12" id="KW-1133">Transmembrane helix</keyword>
<dbReference type="GO" id="GO:0035725">
    <property type="term" value="P:sodium ion transmembrane transport"/>
    <property type="evidence" value="ECO:0000318"/>
    <property type="project" value="GO_Central"/>
</dbReference>
<evidence type="ECO:0000313" key="13">
    <source>
        <dbReference type="EMBL" id="EDO36962.1"/>
    </source>
</evidence>
<evidence type="ECO:0000256" key="11">
    <source>
        <dbReference type="RuleBase" id="RU000679"/>
    </source>
</evidence>
<evidence type="ECO:0000256" key="6">
    <source>
        <dbReference type="ARBA" id="ARBA00023053"/>
    </source>
</evidence>
<keyword evidence="6" id="KW-0915">Sodium</keyword>
<feature type="transmembrane region" description="Helical" evidence="12">
    <location>
        <begin position="462"/>
        <end position="488"/>
    </location>
</feature>
<keyword evidence="9 11" id="KW-0739">Sodium transport</keyword>